<gene>
    <name evidence="12" type="ORF">GII31_21160</name>
</gene>
<dbReference type="SFLD" id="SFLDG00002">
    <property type="entry name" value="C1.7:_P-type_atpase_like"/>
    <property type="match status" value="1"/>
</dbReference>
<dbReference type="Pfam" id="PF00702">
    <property type="entry name" value="Hydrolase"/>
    <property type="match status" value="1"/>
</dbReference>
<dbReference type="InterPro" id="IPR023299">
    <property type="entry name" value="ATPase_P-typ_cyto_dom_N"/>
</dbReference>
<evidence type="ECO:0000256" key="3">
    <source>
        <dbReference type="ARBA" id="ARBA00022723"/>
    </source>
</evidence>
<keyword evidence="13" id="KW-1185">Reference proteome</keyword>
<sequence length="1540" mass="159401">MSLLSAPITLSKIAVGAALLGGDAIVEAGRKAGSTAAATAGGVGDELAAIGVAVIGTLGEAVGGPPARRRSSTATTRWIEVRGLDTAFDKVSTEVHAALSGLPGVVDVQVNGPLSRVLVTVDEGGPSADELAQTVSRAEKRTLTHLSGTTPRPARSLPGDDNTVAAGLLGTCVASAALVGSLVTSLLPVPRISRIALAPITVAAHHPRVRGMIEDRLGGEATELLLAGAQVTGQALAAAPLGVAVNVSSRAIATAEALNGRRAWRRVEPTLADRARKDGRLPYPTVPDARSVRTGRRSDEIAVDAGLGGAAILAVTASPLTAAEAVLVAAPTPARSVRQAFGASLGRGLHARGAVVLNPQSLRTLGDIDTLLVDPRVLFTAELAVTRVIDVDNGDRARTWRAATAALESGLLKPGWNTLADVPGQALVSPLRRPLATAFLAGARRAGLRVVSLVDDGLHSLRQGFDELLDSGSDPDTALERAVTRLRADGATVALVCNSGSNAIRLAHTGIGIIGEGSAPWGADILVDDLTAAWRVIHAIPVAREANQRAVSLASGASLLGSLMLIPGVRGDGPTSVNATALFSLWHGYHLGTKVFTEPDPLPDSSHDWYALPIDEVLRLLPRPERPAPADTFIAPVARSAPIRLARASITDTVDTLRDFRRTMAEDLADPITPILATGSAASALLGSPVDAVMVAGVLAVNTAISAYQSLHAEKLLEKMLAVQEPLARRVIGEPGTHGYDEVPAGDLRPGDIVEVRSGEVVPADIRIIDADTVEVDESTLTGESLPVSKDGADTPGAPQAERTGMLFAGSTVVAGKSVGVVTAAGESTQVSRALALAPSSSGEVGLAAQLGAITRRALPFSLAGGALVGVLSLLRGTPIREAASGTVGIGVAAVPEGLPLVVTLAQSSSARNLTGSSVLVRNPRAIEAFARLDAVCFDKTGTLSENRLRVAETHGLLGATTAEVLRAAGATMRISKSGKVEHATDAAIHRAAEEAGIDHPAVDAFLPFQSDRPLAAALVGNRLLVKGAPEELAAALEPGHRDELREALQEMAARGLRVLTVAERWVTDEQAHSAADDPDAFARLCGSSLHLLGVIGLSDTPRAGARPLLEELQRRGIEVRLITGDHPVTAAVIAGDLGIAVERDEVMTGPEWDLLNATERVAATRTHRVFARMAPEHKVQVVQALETPYRDRRGLVTAMVGDGANDAAAIRAASVGVGVVSQGSDPARMAADVMLLDGDIEAIIDALDEGEQLWRRVQSAVSVLLGHNVGEVTFGLVTTVLTGKPALNARQMLLVNMLTDALPAAALAVSPQRDPDVAGRHDESTIWRAVAVRAVFTSLGALLAWAFGRATGTASRAATIGLIGLVVTQMIETLTDSHGPLVVATNIGTLAVMALIISVPGVSQMFGCTPVGPVGWAQAFAAAGIAAGVSKMTPQLVDWLIARFLESEADPNGALHRVMAALDSAEGTGEDLAAWLRRVLVSDNGRLLVGDNGRLLVDAEDTDTDEHSVQMLDGGRQQPSTRFDQGIGPDSASELRHNR</sequence>
<evidence type="ECO:0000259" key="10">
    <source>
        <dbReference type="Pfam" id="PF00122"/>
    </source>
</evidence>
<dbReference type="Gene3D" id="3.40.50.1000">
    <property type="entry name" value="HAD superfamily/HAD-like"/>
    <property type="match status" value="1"/>
</dbReference>
<dbReference type="PANTHER" id="PTHR24093">
    <property type="entry name" value="CATION TRANSPORTING ATPASE"/>
    <property type="match status" value="1"/>
</dbReference>
<dbReference type="InterPro" id="IPR008250">
    <property type="entry name" value="ATPase_P-typ_transduc_dom_A_sf"/>
</dbReference>
<dbReference type="Proteomes" id="UP001059836">
    <property type="component" value="Chromosome"/>
</dbReference>
<dbReference type="PRINTS" id="PR00119">
    <property type="entry name" value="CATATPASE"/>
</dbReference>
<dbReference type="Pfam" id="PF00122">
    <property type="entry name" value="E1-E2_ATPase"/>
    <property type="match status" value="1"/>
</dbReference>
<dbReference type="Gene3D" id="1.20.1110.10">
    <property type="entry name" value="Calcium-transporting ATPase, transmembrane domain"/>
    <property type="match status" value="1"/>
</dbReference>
<dbReference type="InterPro" id="IPR001757">
    <property type="entry name" value="P_typ_ATPase"/>
</dbReference>
<dbReference type="SUPFAM" id="SSF81665">
    <property type="entry name" value="Calcium ATPase, transmembrane domain M"/>
    <property type="match status" value="1"/>
</dbReference>
<evidence type="ECO:0000256" key="5">
    <source>
        <dbReference type="ARBA" id="ARBA00022967"/>
    </source>
</evidence>
<proteinExistence type="predicted"/>
<dbReference type="InterPro" id="IPR006068">
    <property type="entry name" value="ATPase_P-typ_cation-transptr_C"/>
</dbReference>
<reference evidence="12" key="1">
    <citation type="journal article" date="2021" name="Nat. Microbiol.">
        <title>Cocultivation of an ultrasmall environmental parasitic bacterium with lytic ability against bacteria associated with wastewater foams.</title>
        <authorList>
            <person name="Batinovic S."/>
            <person name="Rose J.J.A."/>
            <person name="Ratcliffe J."/>
            <person name="Seviour R.J."/>
            <person name="Petrovski S."/>
        </authorList>
    </citation>
    <scope>NUCLEOTIDE SEQUENCE</scope>
    <source>
        <strain evidence="12">CON9</strain>
    </source>
</reference>
<dbReference type="PRINTS" id="PR00120">
    <property type="entry name" value="HATPASE"/>
</dbReference>
<dbReference type="InterPro" id="IPR044492">
    <property type="entry name" value="P_typ_ATPase_HD_dom"/>
</dbReference>
<dbReference type="InterPro" id="IPR059000">
    <property type="entry name" value="ATPase_P-type_domA"/>
</dbReference>
<feature type="domain" description="Cation-transporting P-type ATPase C-terminal" evidence="11">
    <location>
        <begin position="1287"/>
        <end position="1428"/>
    </location>
</feature>
<keyword evidence="2" id="KW-0812">Transmembrane</keyword>
<evidence type="ECO:0000256" key="6">
    <source>
        <dbReference type="ARBA" id="ARBA00022989"/>
    </source>
</evidence>
<evidence type="ECO:0000256" key="9">
    <source>
        <dbReference type="SAM" id="MobiDB-lite"/>
    </source>
</evidence>
<comment type="subcellular location">
    <subcellularLocation>
        <location evidence="1">Cell membrane</location>
        <topology evidence="1">Multi-pass membrane protein</topology>
    </subcellularLocation>
</comment>
<dbReference type="InterPro" id="IPR036412">
    <property type="entry name" value="HAD-like_sf"/>
</dbReference>
<dbReference type="Gene3D" id="3.40.1110.10">
    <property type="entry name" value="Calcium-transporting ATPase, cytoplasmic domain N"/>
    <property type="match status" value="1"/>
</dbReference>
<evidence type="ECO:0000313" key="12">
    <source>
        <dbReference type="EMBL" id="QHN37029.1"/>
    </source>
</evidence>
<keyword evidence="6" id="KW-1133">Transmembrane helix</keyword>
<keyword evidence="5" id="KW-1278">Translocase</keyword>
<dbReference type="Gene3D" id="2.70.150.10">
    <property type="entry name" value="Calcium-transporting ATPase, cytoplasmic transduction domain A"/>
    <property type="match status" value="1"/>
</dbReference>
<keyword evidence="3" id="KW-0479">Metal-binding</keyword>
<feature type="region of interest" description="Disordered" evidence="9">
    <location>
        <begin position="1501"/>
        <end position="1540"/>
    </location>
</feature>
<evidence type="ECO:0000259" key="11">
    <source>
        <dbReference type="Pfam" id="PF00689"/>
    </source>
</evidence>
<dbReference type="InterPro" id="IPR023298">
    <property type="entry name" value="ATPase_P-typ_TM_dom_sf"/>
</dbReference>
<dbReference type="NCBIfam" id="TIGR01494">
    <property type="entry name" value="ATPase_P-type"/>
    <property type="match status" value="2"/>
</dbReference>
<dbReference type="Pfam" id="PF00689">
    <property type="entry name" value="Cation_ATPase_C"/>
    <property type="match status" value="1"/>
</dbReference>
<evidence type="ECO:0000256" key="7">
    <source>
        <dbReference type="ARBA" id="ARBA00023136"/>
    </source>
</evidence>
<feature type="domain" description="P-type ATPase A" evidence="10">
    <location>
        <begin position="739"/>
        <end position="836"/>
    </location>
</feature>
<dbReference type="SFLD" id="SFLDF00027">
    <property type="entry name" value="p-type_atpase"/>
    <property type="match status" value="1"/>
</dbReference>
<keyword evidence="4" id="KW-0460">Magnesium</keyword>
<name>A0ABX6IMA0_9ACTN</name>
<dbReference type="SUPFAM" id="SSF56784">
    <property type="entry name" value="HAD-like"/>
    <property type="match status" value="1"/>
</dbReference>
<comment type="catalytic activity">
    <reaction evidence="8">
        <text>ATP + H2O = ADP + phosphate + H(+)</text>
        <dbReference type="Rhea" id="RHEA:13065"/>
        <dbReference type="ChEBI" id="CHEBI:15377"/>
        <dbReference type="ChEBI" id="CHEBI:15378"/>
        <dbReference type="ChEBI" id="CHEBI:30616"/>
        <dbReference type="ChEBI" id="CHEBI:43474"/>
        <dbReference type="ChEBI" id="CHEBI:456216"/>
    </reaction>
</comment>
<evidence type="ECO:0000313" key="13">
    <source>
        <dbReference type="Proteomes" id="UP001059836"/>
    </source>
</evidence>
<dbReference type="EMBL" id="CP045809">
    <property type="protein sequence ID" value="QHN37029.1"/>
    <property type="molecule type" value="Genomic_DNA"/>
</dbReference>
<dbReference type="InterPro" id="IPR023214">
    <property type="entry name" value="HAD_sf"/>
</dbReference>
<accession>A0ABX6IMA0</accession>
<evidence type="ECO:0000256" key="4">
    <source>
        <dbReference type="ARBA" id="ARBA00022842"/>
    </source>
</evidence>
<feature type="region of interest" description="Disordered" evidence="9">
    <location>
        <begin position="778"/>
        <end position="801"/>
    </location>
</feature>
<dbReference type="PANTHER" id="PTHR24093:SF513">
    <property type="entry name" value="CATION-TRANSPORTING ATPASE I-RELATED"/>
    <property type="match status" value="1"/>
</dbReference>
<evidence type="ECO:0000256" key="1">
    <source>
        <dbReference type="ARBA" id="ARBA00004651"/>
    </source>
</evidence>
<evidence type="ECO:0000256" key="2">
    <source>
        <dbReference type="ARBA" id="ARBA00022692"/>
    </source>
</evidence>
<keyword evidence="7" id="KW-0472">Membrane</keyword>
<dbReference type="SUPFAM" id="SSF81653">
    <property type="entry name" value="Calcium ATPase, transduction domain A"/>
    <property type="match status" value="1"/>
</dbReference>
<protein>
    <submittedName>
        <fullName evidence="12">HAD-IC family P-type ATPase</fullName>
    </submittedName>
</protein>
<dbReference type="SUPFAM" id="SSF81660">
    <property type="entry name" value="Metal cation-transporting ATPase, ATP-binding domain N"/>
    <property type="match status" value="1"/>
</dbReference>
<dbReference type="SFLD" id="SFLDS00003">
    <property type="entry name" value="Haloacid_Dehalogenase"/>
    <property type="match status" value="1"/>
</dbReference>
<evidence type="ECO:0000256" key="8">
    <source>
        <dbReference type="ARBA" id="ARBA00049360"/>
    </source>
</evidence>
<organism evidence="12 13">
    <name type="scientific">Gordonia pseudamarae</name>
    <dbReference type="NCBI Taxonomy" id="2831662"/>
    <lineage>
        <taxon>Bacteria</taxon>
        <taxon>Bacillati</taxon>
        <taxon>Actinomycetota</taxon>
        <taxon>Actinomycetes</taxon>
        <taxon>Mycobacteriales</taxon>
        <taxon>Gordoniaceae</taxon>
        <taxon>Gordonia</taxon>
    </lineage>
</organism>